<dbReference type="PROSITE" id="PS50911">
    <property type="entry name" value="CHAP"/>
    <property type="match status" value="1"/>
</dbReference>
<feature type="domain" description="Peptidase C51" evidence="1">
    <location>
        <begin position="38"/>
        <end position="155"/>
    </location>
</feature>
<name>A0A1H5R3C3_9PSEU</name>
<dbReference type="SMART" id="SM00108">
    <property type="entry name" value="B_lectin"/>
    <property type="match status" value="2"/>
</dbReference>
<proteinExistence type="predicted"/>
<dbReference type="RefSeq" id="WP_091389620.1">
    <property type="nucleotide sequence ID" value="NZ_FNUJ01000006.1"/>
</dbReference>
<dbReference type="Proteomes" id="UP000198878">
    <property type="component" value="Unassembled WGS sequence"/>
</dbReference>
<dbReference type="InterPro" id="IPR007921">
    <property type="entry name" value="CHAP_dom"/>
</dbReference>
<evidence type="ECO:0000313" key="3">
    <source>
        <dbReference type="EMBL" id="SEF32902.1"/>
    </source>
</evidence>
<keyword evidence="4" id="KW-1185">Reference proteome</keyword>
<dbReference type="STRING" id="218821.SAMN05421837_106511"/>
<evidence type="ECO:0000259" key="1">
    <source>
        <dbReference type="PROSITE" id="PS50911"/>
    </source>
</evidence>
<dbReference type="SUPFAM" id="SSF51110">
    <property type="entry name" value="alpha-D-mannose-specific plant lectins"/>
    <property type="match status" value="2"/>
</dbReference>
<dbReference type="Gene3D" id="3.90.1720.10">
    <property type="entry name" value="endopeptidase domain like (from Nostoc punctiforme)"/>
    <property type="match status" value="1"/>
</dbReference>
<sequence>MRDKETSRGRALRRRLVVVLVAITAALGFPAVAAAGTDDYPAQWGAAGQDSLLDSWGYYNRECTSFVAWRLHARNGYEMPRAIGNAGAWGMWFAQRGYAVNSSPAVGAIAESAGHVAWVEAVNGDGTITVEEYNQNFQGAYGERTVPASSFHFIHAKDITASAGGGSVGTSEYLGRDSLGPEQRLYPNQYLTSTDGRHVLILQGDGNLVLYGPGYRALWSSATAGRSVHSLLVQGDGNLVLYGTGGQGALWASNTAGRGSSTLRLQDDGNTVLYAGNGASWSTGTASGSAGLMTTSTERLATDERLFPGQFLRSSDGRYRLALQSDGNLVLYSPGYRVLWASGTAGKSAHSLLMQADANLVLYGTGSQGALWSSNRTGSGTFAFTLQSDGNGVVYGAVGALWTTGTGGLV</sequence>
<evidence type="ECO:0000259" key="2">
    <source>
        <dbReference type="PROSITE" id="PS50927"/>
    </source>
</evidence>
<dbReference type="EMBL" id="FNUJ01000006">
    <property type="protein sequence ID" value="SEF32902.1"/>
    <property type="molecule type" value="Genomic_DNA"/>
</dbReference>
<dbReference type="InterPro" id="IPR036426">
    <property type="entry name" value="Bulb-type_lectin_dom_sf"/>
</dbReference>
<dbReference type="SUPFAM" id="SSF54001">
    <property type="entry name" value="Cysteine proteinases"/>
    <property type="match status" value="1"/>
</dbReference>
<dbReference type="AlphaFoldDB" id="A0A1H5R3C3"/>
<organism evidence="3 4">
    <name type="scientific">Amycolatopsis pretoriensis</name>
    <dbReference type="NCBI Taxonomy" id="218821"/>
    <lineage>
        <taxon>Bacteria</taxon>
        <taxon>Bacillati</taxon>
        <taxon>Actinomycetota</taxon>
        <taxon>Actinomycetes</taxon>
        <taxon>Pseudonocardiales</taxon>
        <taxon>Pseudonocardiaceae</taxon>
        <taxon>Amycolatopsis</taxon>
    </lineage>
</organism>
<reference evidence="4" key="1">
    <citation type="submission" date="2016-10" db="EMBL/GenBank/DDBJ databases">
        <authorList>
            <person name="Varghese N."/>
            <person name="Submissions S."/>
        </authorList>
    </citation>
    <scope>NUCLEOTIDE SEQUENCE [LARGE SCALE GENOMIC DNA]</scope>
    <source>
        <strain evidence="4">DSM 44654</strain>
    </source>
</reference>
<gene>
    <name evidence="3" type="ORF">SAMN05421837_106511</name>
</gene>
<dbReference type="PROSITE" id="PS50927">
    <property type="entry name" value="BULB_LECTIN"/>
    <property type="match status" value="2"/>
</dbReference>
<dbReference type="Gene3D" id="2.90.10.10">
    <property type="entry name" value="Bulb-type lectin domain"/>
    <property type="match status" value="5"/>
</dbReference>
<feature type="domain" description="Bulb-type lectin" evidence="2">
    <location>
        <begin position="297"/>
        <end position="407"/>
    </location>
</feature>
<protein>
    <submittedName>
        <fullName evidence="3">Surface antigen</fullName>
    </submittedName>
</protein>
<dbReference type="Pfam" id="PF05257">
    <property type="entry name" value="CHAP"/>
    <property type="match status" value="1"/>
</dbReference>
<dbReference type="InterPro" id="IPR001480">
    <property type="entry name" value="Bulb-type_lectin_dom"/>
</dbReference>
<feature type="domain" description="Bulb-type lectin" evidence="2">
    <location>
        <begin position="176"/>
        <end position="286"/>
    </location>
</feature>
<dbReference type="InterPro" id="IPR038765">
    <property type="entry name" value="Papain-like_cys_pep_sf"/>
</dbReference>
<evidence type="ECO:0000313" key="4">
    <source>
        <dbReference type="Proteomes" id="UP000198878"/>
    </source>
</evidence>
<accession>A0A1H5R3C3</accession>